<dbReference type="InterPro" id="IPR029044">
    <property type="entry name" value="Nucleotide-diphossugar_trans"/>
</dbReference>
<gene>
    <name evidence="4" type="ORF">GCM10023187_10220</name>
</gene>
<comment type="caution">
    <text evidence="4">The sequence shown here is derived from an EMBL/GenBank/DDBJ whole genome shotgun (WGS) entry which is preliminary data.</text>
</comment>
<reference evidence="5" key="1">
    <citation type="journal article" date="2019" name="Int. J. Syst. Evol. Microbiol.">
        <title>The Global Catalogue of Microorganisms (GCM) 10K type strain sequencing project: providing services to taxonomists for standard genome sequencing and annotation.</title>
        <authorList>
            <consortium name="The Broad Institute Genomics Platform"/>
            <consortium name="The Broad Institute Genome Sequencing Center for Infectious Disease"/>
            <person name="Wu L."/>
            <person name="Ma J."/>
        </authorList>
    </citation>
    <scope>NUCLEOTIDE SEQUENCE [LARGE SCALE GENOMIC DNA]</scope>
    <source>
        <strain evidence="5">JCM 17925</strain>
    </source>
</reference>
<keyword evidence="2" id="KW-0812">Transmembrane</keyword>
<dbReference type="PANTHER" id="PTHR43630:SF2">
    <property type="entry name" value="GLYCOSYLTRANSFERASE"/>
    <property type="match status" value="1"/>
</dbReference>
<feature type="transmembrane region" description="Helical" evidence="2">
    <location>
        <begin position="202"/>
        <end position="220"/>
    </location>
</feature>
<dbReference type="RefSeq" id="WP_345264610.1">
    <property type="nucleotide sequence ID" value="NZ_BAABHB010000002.1"/>
</dbReference>
<evidence type="ECO:0000313" key="5">
    <source>
        <dbReference type="Proteomes" id="UP001500936"/>
    </source>
</evidence>
<dbReference type="Gene3D" id="3.90.550.10">
    <property type="entry name" value="Spore Coat Polysaccharide Biosynthesis Protein SpsA, Chain A"/>
    <property type="match status" value="1"/>
</dbReference>
<dbReference type="SUPFAM" id="SSF53448">
    <property type="entry name" value="Nucleotide-diphospho-sugar transferases"/>
    <property type="match status" value="1"/>
</dbReference>
<dbReference type="EMBL" id="BAABHB010000002">
    <property type="protein sequence ID" value="GAA4398990.1"/>
    <property type="molecule type" value="Genomic_DNA"/>
</dbReference>
<organism evidence="4 5">
    <name type="scientific">Nibrella viscosa</name>
    <dbReference type="NCBI Taxonomy" id="1084524"/>
    <lineage>
        <taxon>Bacteria</taxon>
        <taxon>Pseudomonadati</taxon>
        <taxon>Bacteroidota</taxon>
        <taxon>Cytophagia</taxon>
        <taxon>Cytophagales</taxon>
        <taxon>Spirosomataceae</taxon>
        <taxon>Nibrella</taxon>
    </lineage>
</organism>
<dbReference type="Pfam" id="PF00535">
    <property type="entry name" value="Glycos_transf_2"/>
    <property type="match status" value="1"/>
</dbReference>
<keyword evidence="5" id="KW-1185">Reference proteome</keyword>
<comment type="similarity">
    <text evidence="1">Belongs to the glycosyltransferase 2 family. WaaE/KdtX subfamily.</text>
</comment>
<dbReference type="PANTHER" id="PTHR43630">
    <property type="entry name" value="POLY-BETA-1,6-N-ACETYL-D-GLUCOSAMINE SYNTHASE"/>
    <property type="match status" value="1"/>
</dbReference>
<name>A0ABP8K114_9BACT</name>
<keyword evidence="2" id="KW-0472">Membrane</keyword>
<evidence type="ECO:0000256" key="2">
    <source>
        <dbReference type="SAM" id="Phobius"/>
    </source>
</evidence>
<accession>A0ABP8K114</accession>
<dbReference type="Proteomes" id="UP001500936">
    <property type="component" value="Unassembled WGS sequence"/>
</dbReference>
<dbReference type="InterPro" id="IPR001173">
    <property type="entry name" value="Glyco_trans_2-like"/>
</dbReference>
<dbReference type="CDD" id="cd02511">
    <property type="entry name" value="Beta4Glucosyltransferase"/>
    <property type="match status" value="1"/>
</dbReference>
<evidence type="ECO:0000256" key="1">
    <source>
        <dbReference type="ARBA" id="ARBA00038494"/>
    </source>
</evidence>
<keyword evidence="2" id="KW-1133">Transmembrane helix</keyword>
<protein>
    <submittedName>
        <fullName evidence="4">Glycosyltransferase family 2 protein</fullName>
    </submittedName>
</protein>
<proteinExistence type="inferred from homology"/>
<evidence type="ECO:0000259" key="3">
    <source>
        <dbReference type="Pfam" id="PF00535"/>
    </source>
</evidence>
<sequence length="281" mass="32229">MNKPAVLPLSVIVIARNAARTLARALASVHGWVDEIILVDSGSTDTTLTIARQYGCRITFRRFDGFGPQKNHALRLARNPWVLVLDADEEVSGALADELQQGFRTWRHHYQGFTVPRNQFFLGRPLRYGGQYRQPVLRIFNRQHGGITPWLVNEEVIVGGKLLPLQSPLLHYNSATVGECLDQLNTRITYSAQERIRVRKKVSLPGQVVCFLAIFFRLFVLQRGYKDGLNGLIWALLSALEPILEHQKYRELVADSNAPRQYTFTLSKPLPRRIWNRRYRN</sequence>
<feature type="domain" description="Glycosyltransferase 2-like" evidence="3">
    <location>
        <begin position="10"/>
        <end position="101"/>
    </location>
</feature>
<evidence type="ECO:0000313" key="4">
    <source>
        <dbReference type="EMBL" id="GAA4398990.1"/>
    </source>
</evidence>